<evidence type="ECO:0000256" key="1">
    <source>
        <dbReference type="ARBA" id="ARBA00004701"/>
    </source>
</evidence>
<feature type="binding site" evidence="10">
    <location>
        <position position="207"/>
    </location>
    <ligand>
        <name>substrate</name>
    </ligand>
</feature>
<comment type="pathway">
    <text evidence="1">Nucleotide-sugar biosynthesis; UDP-alpha-D-glucuronate biosynthesis; UDP-alpha-D-glucuronate from UDP-alpha-D-glucose: step 1/1.</text>
</comment>
<dbReference type="AlphaFoldDB" id="A0A1G6M4R7"/>
<evidence type="ECO:0000313" key="14">
    <source>
        <dbReference type="Proteomes" id="UP000199245"/>
    </source>
</evidence>
<protein>
    <recommendedName>
        <fullName evidence="4 8">UDP-glucose 6-dehydrogenase</fullName>
        <ecNumber evidence="3 8">1.1.1.22</ecNumber>
    </recommendedName>
</protein>
<dbReference type="PIRSF" id="PIRSF000124">
    <property type="entry name" value="UDPglc_GDPman_dh"/>
    <property type="match status" value="1"/>
</dbReference>
<dbReference type="Pfam" id="PF03721">
    <property type="entry name" value="UDPG_MGDP_dh_N"/>
    <property type="match status" value="1"/>
</dbReference>
<feature type="binding site" evidence="10">
    <location>
        <begin position="252"/>
        <end position="256"/>
    </location>
    <ligand>
        <name>substrate</name>
    </ligand>
</feature>
<feature type="binding site" evidence="11">
    <location>
        <position position="122"/>
    </location>
    <ligand>
        <name>NAD(+)</name>
        <dbReference type="ChEBI" id="CHEBI:57540"/>
    </ligand>
</feature>
<dbReference type="SUPFAM" id="SSF52413">
    <property type="entry name" value="UDP-glucose/GDP-mannose dehydrogenase C-terminal domain"/>
    <property type="match status" value="1"/>
</dbReference>
<dbReference type="InterPro" id="IPR014027">
    <property type="entry name" value="UDP-Glc/GDP-Man_DH_C"/>
</dbReference>
<dbReference type="InterPro" id="IPR014026">
    <property type="entry name" value="UDP-Glc/GDP-Man_DH_dimer"/>
</dbReference>
<evidence type="ECO:0000256" key="4">
    <source>
        <dbReference type="ARBA" id="ARBA00015132"/>
    </source>
</evidence>
<feature type="binding site" evidence="11">
    <location>
        <position position="86"/>
    </location>
    <ligand>
        <name>NAD(+)</name>
        <dbReference type="ChEBI" id="CHEBI:57540"/>
    </ligand>
</feature>
<feature type="binding site" evidence="10">
    <location>
        <begin position="152"/>
        <end position="155"/>
    </location>
    <ligand>
        <name>substrate</name>
    </ligand>
</feature>
<dbReference type="NCBIfam" id="TIGR03026">
    <property type="entry name" value="NDP-sugDHase"/>
    <property type="match status" value="1"/>
</dbReference>
<dbReference type="SUPFAM" id="SSF48179">
    <property type="entry name" value="6-phosphogluconate dehydrogenase C-terminal domain-like"/>
    <property type="match status" value="1"/>
</dbReference>
<evidence type="ECO:0000313" key="13">
    <source>
        <dbReference type="EMBL" id="SDC50483.1"/>
    </source>
</evidence>
<evidence type="ECO:0000259" key="12">
    <source>
        <dbReference type="SMART" id="SM00984"/>
    </source>
</evidence>
<dbReference type="PANTHER" id="PTHR43750">
    <property type="entry name" value="UDP-GLUCOSE 6-DEHYDROGENASE TUAD"/>
    <property type="match status" value="1"/>
</dbReference>
<evidence type="ECO:0000256" key="9">
    <source>
        <dbReference type="PIRSR" id="PIRSR500134-1"/>
    </source>
</evidence>
<sequence>MKIAMVGTGYVGLVSGACFADFGHQVVCVDKDAGKIEALKRGKIPIYETDLDKLVETNAAAGRLTFTTELAGAVADADAVFIAVGTPSRRGDGHADLSYVYAAAKEIGAALKKFTVVVTKSTVPVGTGDEVERLIRETNPDADFAVASNPEFLREGAAIQDFRHPDRIVVGTEDDRAKRVMGEVYRPLYLNQAPILYTARRTAELIKYAANAFLATKITFINEIADLSERVGANVQEVARGIGLDNRIGTKFLHAGAGYGGSCFPKDTRALFKTALDHDVQLKIVEATLTANDNRKRAMARKVANVLGGELRGKTIGVLGLTFKPDTDDMREAPSIPLINGLIDFGAKVRAYDPIGMEQARKELPEIEYCKDAYECARQADALVIVTEWRQFRALDLKRIKQEMKHPVVVDLRNIYRPDEMAAHGFTYDSIGRPR</sequence>
<dbReference type="SMART" id="SM00984">
    <property type="entry name" value="UDPG_MGDP_dh_C"/>
    <property type="match status" value="1"/>
</dbReference>
<dbReference type="PANTHER" id="PTHR43750:SF3">
    <property type="entry name" value="UDP-GLUCOSE 6-DEHYDROGENASE TUAD"/>
    <property type="match status" value="1"/>
</dbReference>
<keyword evidence="6 8" id="KW-0520">NAD</keyword>
<dbReference type="GO" id="GO:0051287">
    <property type="term" value="F:NAD binding"/>
    <property type="evidence" value="ECO:0007669"/>
    <property type="project" value="InterPro"/>
</dbReference>
<evidence type="ECO:0000256" key="11">
    <source>
        <dbReference type="PIRSR" id="PIRSR500134-3"/>
    </source>
</evidence>
<dbReference type="InterPro" id="IPR036291">
    <property type="entry name" value="NAD(P)-bd_dom_sf"/>
</dbReference>
<dbReference type="PROSITE" id="PS51257">
    <property type="entry name" value="PROKAR_LIPOPROTEIN"/>
    <property type="match status" value="1"/>
</dbReference>
<proteinExistence type="inferred from homology"/>
<feature type="binding site" evidence="11">
    <location>
        <position position="30"/>
    </location>
    <ligand>
        <name>NAD(+)</name>
        <dbReference type="ChEBI" id="CHEBI:57540"/>
    </ligand>
</feature>
<evidence type="ECO:0000256" key="3">
    <source>
        <dbReference type="ARBA" id="ARBA00012954"/>
    </source>
</evidence>
<feature type="binding site" evidence="11">
    <location>
        <position position="266"/>
    </location>
    <ligand>
        <name>NAD(+)</name>
        <dbReference type="ChEBI" id="CHEBI:57540"/>
    </ligand>
</feature>
<dbReference type="Pfam" id="PF00984">
    <property type="entry name" value="UDPG_MGDP_dh"/>
    <property type="match status" value="1"/>
</dbReference>
<evidence type="ECO:0000256" key="6">
    <source>
        <dbReference type="ARBA" id="ARBA00023027"/>
    </source>
</evidence>
<dbReference type="Gene3D" id="3.40.50.720">
    <property type="entry name" value="NAD(P)-binding Rossmann-like Domain"/>
    <property type="match status" value="2"/>
</dbReference>
<feature type="binding site" evidence="10">
    <location>
        <position position="324"/>
    </location>
    <ligand>
        <name>substrate</name>
    </ligand>
</feature>
<feature type="binding site" evidence="11">
    <location>
        <position position="331"/>
    </location>
    <ligand>
        <name>NAD(+)</name>
        <dbReference type="ChEBI" id="CHEBI:57540"/>
    </ligand>
</feature>
<dbReference type="EC" id="1.1.1.22" evidence="3 8"/>
<dbReference type="GO" id="GO:0000271">
    <property type="term" value="P:polysaccharide biosynthetic process"/>
    <property type="evidence" value="ECO:0007669"/>
    <property type="project" value="InterPro"/>
</dbReference>
<dbReference type="InterPro" id="IPR017476">
    <property type="entry name" value="UDP-Glc/GDP-Man"/>
</dbReference>
<dbReference type="InterPro" id="IPR008927">
    <property type="entry name" value="6-PGluconate_DH-like_C_sf"/>
</dbReference>
<feature type="binding site" evidence="10">
    <location>
        <position position="260"/>
    </location>
    <ligand>
        <name>substrate</name>
    </ligand>
</feature>
<feature type="binding site" evidence="11">
    <location>
        <position position="155"/>
    </location>
    <ligand>
        <name>NAD(+)</name>
        <dbReference type="ChEBI" id="CHEBI:57540"/>
    </ligand>
</feature>
<dbReference type="GO" id="GO:0003979">
    <property type="term" value="F:UDP-glucose 6-dehydrogenase activity"/>
    <property type="evidence" value="ECO:0007669"/>
    <property type="project" value="UniProtKB-EC"/>
</dbReference>
<comment type="catalytic activity">
    <reaction evidence="7 8">
        <text>UDP-alpha-D-glucose + 2 NAD(+) + H2O = UDP-alpha-D-glucuronate + 2 NADH + 3 H(+)</text>
        <dbReference type="Rhea" id="RHEA:23596"/>
        <dbReference type="ChEBI" id="CHEBI:15377"/>
        <dbReference type="ChEBI" id="CHEBI:15378"/>
        <dbReference type="ChEBI" id="CHEBI:57540"/>
        <dbReference type="ChEBI" id="CHEBI:57945"/>
        <dbReference type="ChEBI" id="CHEBI:58052"/>
        <dbReference type="ChEBI" id="CHEBI:58885"/>
        <dbReference type="EC" id="1.1.1.22"/>
    </reaction>
</comment>
<evidence type="ECO:0000256" key="8">
    <source>
        <dbReference type="PIRNR" id="PIRNR000124"/>
    </source>
</evidence>
<feature type="active site" description="Nucleophile" evidence="9">
    <location>
        <position position="263"/>
    </location>
</feature>
<evidence type="ECO:0000256" key="5">
    <source>
        <dbReference type="ARBA" id="ARBA00023002"/>
    </source>
</evidence>
<dbReference type="GO" id="GO:0006065">
    <property type="term" value="P:UDP-glucuronate biosynthetic process"/>
    <property type="evidence" value="ECO:0007669"/>
    <property type="project" value="UniProtKB-UniPathway"/>
</dbReference>
<reference evidence="13 14" key="1">
    <citation type="submission" date="2016-10" db="EMBL/GenBank/DDBJ databases">
        <authorList>
            <person name="de Groot N.N."/>
        </authorList>
    </citation>
    <scope>NUCLEOTIDE SEQUENCE [LARGE SCALE GENOMIC DNA]</scope>
    <source>
        <strain evidence="13 14">R5</strain>
    </source>
</reference>
<accession>A0A1G6M4R7</accession>
<evidence type="ECO:0000256" key="2">
    <source>
        <dbReference type="ARBA" id="ARBA00006601"/>
    </source>
</evidence>
<evidence type="ECO:0000256" key="10">
    <source>
        <dbReference type="PIRSR" id="PIRSR500134-2"/>
    </source>
</evidence>
<organism evidence="13 14">
    <name type="scientific">Bradyrhizobium brasilense</name>
    <dbReference type="NCBI Taxonomy" id="1419277"/>
    <lineage>
        <taxon>Bacteria</taxon>
        <taxon>Pseudomonadati</taxon>
        <taxon>Pseudomonadota</taxon>
        <taxon>Alphaproteobacteria</taxon>
        <taxon>Hyphomicrobiales</taxon>
        <taxon>Nitrobacteraceae</taxon>
        <taxon>Bradyrhizobium</taxon>
    </lineage>
</organism>
<dbReference type="Pfam" id="PF03720">
    <property type="entry name" value="UDPG_MGDP_dh_C"/>
    <property type="match status" value="1"/>
</dbReference>
<dbReference type="PIRSF" id="PIRSF500134">
    <property type="entry name" value="UDPglc_DH_bac"/>
    <property type="match status" value="1"/>
</dbReference>
<dbReference type="InterPro" id="IPR028357">
    <property type="entry name" value="UDPglc_DH_bac"/>
</dbReference>
<dbReference type="InterPro" id="IPR001732">
    <property type="entry name" value="UDP-Glc/GDP-Man_DH_N"/>
</dbReference>
<dbReference type="UniPathway" id="UPA00038">
    <property type="reaction ID" value="UER00491"/>
</dbReference>
<dbReference type="EMBL" id="FMZW01000003">
    <property type="protein sequence ID" value="SDC50483.1"/>
    <property type="molecule type" value="Genomic_DNA"/>
</dbReference>
<keyword evidence="5 8" id="KW-0560">Oxidoreductase</keyword>
<dbReference type="RefSeq" id="WP_028331574.1">
    <property type="nucleotide sequence ID" value="NZ_FMZW01000003.1"/>
</dbReference>
<gene>
    <name evidence="13" type="ORF">SAMN05216337_1003141</name>
</gene>
<dbReference type="Gene3D" id="1.20.5.100">
    <property type="entry name" value="Cytochrome c1, transmembrane anchor, C-terminal"/>
    <property type="match status" value="1"/>
</dbReference>
<dbReference type="Proteomes" id="UP000199245">
    <property type="component" value="Unassembled WGS sequence"/>
</dbReference>
<feature type="binding site" evidence="11">
    <location>
        <position position="35"/>
    </location>
    <ligand>
        <name>NAD(+)</name>
        <dbReference type="ChEBI" id="CHEBI:57540"/>
    </ligand>
</feature>
<name>A0A1G6M4R7_9BRAD</name>
<feature type="domain" description="UDP-glucose/GDP-mannose dehydrogenase C-terminal" evidence="12">
    <location>
        <begin position="317"/>
        <end position="418"/>
    </location>
</feature>
<evidence type="ECO:0000256" key="7">
    <source>
        <dbReference type="ARBA" id="ARBA00047473"/>
    </source>
</evidence>
<dbReference type="SUPFAM" id="SSF51735">
    <property type="entry name" value="NAD(P)-binding Rossmann-fold domains"/>
    <property type="match status" value="1"/>
</dbReference>
<dbReference type="InterPro" id="IPR036220">
    <property type="entry name" value="UDP-Glc/GDP-Man_DH_C_sf"/>
</dbReference>
<comment type="similarity">
    <text evidence="2 8">Belongs to the UDP-glucose/GDP-mannose dehydrogenase family.</text>
</comment>